<dbReference type="GO" id="GO:0042246">
    <property type="term" value="P:tissue regeneration"/>
    <property type="evidence" value="ECO:0007669"/>
    <property type="project" value="InterPro"/>
</dbReference>
<feature type="transmembrane region" description="Helical" evidence="13">
    <location>
        <begin position="150"/>
        <end position="182"/>
    </location>
</feature>
<evidence type="ECO:0000256" key="3">
    <source>
        <dbReference type="ARBA" id="ARBA00022670"/>
    </source>
</evidence>
<keyword evidence="6" id="KW-0720">Serine protease</keyword>
<dbReference type="Pfam" id="PF00089">
    <property type="entry name" value="Trypsin"/>
    <property type="match status" value="1"/>
</dbReference>
<dbReference type="GO" id="GO:0006508">
    <property type="term" value="P:proteolysis"/>
    <property type="evidence" value="ECO:0007669"/>
    <property type="project" value="UniProtKB-KW"/>
</dbReference>
<evidence type="ECO:0000256" key="8">
    <source>
        <dbReference type="ARBA" id="ARBA00022989"/>
    </source>
</evidence>
<keyword evidence="16" id="KW-1185">Reference proteome</keyword>
<dbReference type="InterPro" id="IPR043504">
    <property type="entry name" value="Peptidase_S1_PA_chymotrypsin"/>
</dbReference>
<keyword evidence="8 13" id="KW-1133">Transmembrane helix</keyword>
<sequence length="375" mass="40643">MSELVSYRHGAQTGHNEDPTGIDRNGDDNDFGSILESEHGDSSYPCARPNAGYTSLMVYQESLNAELSSFVQKKSFAQNMMDIALLSANTNQLRYVIDLGNKHPYYMTSLLLIIVSLVMQIVVGLSMLYLNRFNMKSTKEMKAASHMSNLSLAGVFMVTLVNVFISTFNGAGMVVVSIFLVVGAAKVPRLVLDDTYVNRVVGGEAAKNGSAPYQVSLQVPGWGHNCGGSLLNDRWVLTAAHCLVGYEPNNLEVLVGTNSLKEGGKLLKANKFFLHNFVSPQNNNDIALIRLEQPVQFTELVQSIEYSEKAVPANVTARLTGWGNTGVNGPAPTLLQSLDVVTLSNEDCKAKSLYPENVDIGHVCTLTKAGEGACN</sequence>
<keyword evidence="9 13" id="KW-0472">Membrane</keyword>
<keyword evidence="4 13" id="KW-0812">Transmembrane</keyword>
<evidence type="ECO:0000256" key="4">
    <source>
        <dbReference type="ARBA" id="ARBA00022692"/>
    </source>
</evidence>
<evidence type="ECO:0000256" key="1">
    <source>
        <dbReference type="ARBA" id="ARBA00004141"/>
    </source>
</evidence>
<feature type="transmembrane region" description="Helical" evidence="13">
    <location>
        <begin position="105"/>
        <end position="130"/>
    </location>
</feature>
<keyword evidence="7" id="KW-0130">Cell adhesion</keyword>
<dbReference type="VEuPathDB" id="VectorBase:ACUA013954"/>
<evidence type="ECO:0000256" key="9">
    <source>
        <dbReference type="ARBA" id="ARBA00023136"/>
    </source>
</evidence>
<dbReference type="Proteomes" id="UP000075883">
    <property type="component" value="Unassembled WGS sequence"/>
</dbReference>
<dbReference type="Pfam" id="PF04923">
    <property type="entry name" value="Ninjurin"/>
    <property type="match status" value="1"/>
</dbReference>
<dbReference type="InterPro" id="IPR018114">
    <property type="entry name" value="TRYPSIN_HIS"/>
</dbReference>
<dbReference type="InterPro" id="IPR007007">
    <property type="entry name" value="Ninjurin"/>
</dbReference>
<protein>
    <recommendedName>
        <fullName evidence="14">Peptidase S1 domain-containing protein</fullName>
    </recommendedName>
</protein>
<evidence type="ECO:0000256" key="13">
    <source>
        <dbReference type="SAM" id="Phobius"/>
    </source>
</evidence>
<dbReference type="STRING" id="139723.A0A182MB45"/>
<dbReference type="AlphaFoldDB" id="A0A182MB45"/>
<dbReference type="FunFam" id="2.40.10.10:FF:000073">
    <property type="entry name" value="Trypsin alpha"/>
    <property type="match status" value="1"/>
</dbReference>
<dbReference type="PROSITE" id="PS50240">
    <property type="entry name" value="TRYPSIN_DOM"/>
    <property type="match status" value="1"/>
</dbReference>
<dbReference type="EMBL" id="AXCM01015438">
    <property type="status" value="NOT_ANNOTATED_CDS"/>
    <property type="molecule type" value="Genomic_DNA"/>
</dbReference>
<evidence type="ECO:0000256" key="11">
    <source>
        <dbReference type="ARBA" id="ARBA00024195"/>
    </source>
</evidence>
<dbReference type="EnsemblMetazoa" id="ACUA013954-RA">
    <property type="protein sequence ID" value="ACUA013954-PA"/>
    <property type="gene ID" value="ACUA013954"/>
</dbReference>
<comment type="similarity">
    <text evidence="11">Belongs to the peptidase S1 family. CLIP subfamily.</text>
</comment>
<evidence type="ECO:0000313" key="15">
    <source>
        <dbReference type="EnsemblMetazoa" id="ACUA013954-PA"/>
    </source>
</evidence>
<evidence type="ECO:0000256" key="5">
    <source>
        <dbReference type="ARBA" id="ARBA00022801"/>
    </source>
</evidence>
<evidence type="ECO:0000256" key="7">
    <source>
        <dbReference type="ARBA" id="ARBA00022889"/>
    </source>
</evidence>
<dbReference type="InterPro" id="IPR001254">
    <property type="entry name" value="Trypsin_dom"/>
</dbReference>
<keyword evidence="10" id="KW-1015">Disulfide bond</keyword>
<evidence type="ECO:0000259" key="14">
    <source>
        <dbReference type="PROSITE" id="PS50240"/>
    </source>
</evidence>
<reference evidence="15" key="2">
    <citation type="submission" date="2020-05" db="UniProtKB">
        <authorList>
            <consortium name="EnsemblMetazoa"/>
        </authorList>
    </citation>
    <scope>IDENTIFICATION</scope>
    <source>
        <strain evidence="15">A-37</strain>
    </source>
</reference>
<dbReference type="PROSITE" id="PS00134">
    <property type="entry name" value="TRYPSIN_HIS"/>
    <property type="match status" value="1"/>
</dbReference>
<dbReference type="CDD" id="cd00190">
    <property type="entry name" value="Tryp_SPc"/>
    <property type="match status" value="1"/>
</dbReference>
<evidence type="ECO:0000256" key="2">
    <source>
        <dbReference type="ARBA" id="ARBA00008141"/>
    </source>
</evidence>
<dbReference type="InterPro" id="IPR009003">
    <property type="entry name" value="Peptidase_S1_PA"/>
</dbReference>
<evidence type="ECO:0000313" key="16">
    <source>
        <dbReference type="Proteomes" id="UP000075883"/>
    </source>
</evidence>
<dbReference type="GO" id="GO:0004252">
    <property type="term" value="F:serine-type endopeptidase activity"/>
    <property type="evidence" value="ECO:0007669"/>
    <property type="project" value="InterPro"/>
</dbReference>
<dbReference type="GO" id="GO:0016020">
    <property type="term" value="C:membrane"/>
    <property type="evidence" value="ECO:0007669"/>
    <property type="project" value="UniProtKB-SubCell"/>
</dbReference>
<proteinExistence type="inferred from homology"/>
<reference evidence="16" key="1">
    <citation type="submission" date="2013-09" db="EMBL/GenBank/DDBJ databases">
        <title>The Genome Sequence of Anopheles culicifacies species A.</title>
        <authorList>
            <consortium name="The Broad Institute Genomics Platform"/>
            <person name="Neafsey D.E."/>
            <person name="Besansky N."/>
            <person name="Howell P."/>
            <person name="Walton C."/>
            <person name="Young S.K."/>
            <person name="Zeng Q."/>
            <person name="Gargeya S."/>
            <person name="Fitzgerald M."/>
            <person name="Haas B."/>
            <person name="Abouelleil A."/>
            <person name="Allen A.W."/>
            <person name="Alvarado L."/>
            <person name="Arachchi H.M."/>
            <person name="Berlin A.M."/>
            <person name="Chapman S.B."/>
            <person name="Gainer-Dewar J."/>
            <person name="Goldberg J."/>
            <person name="Griggs A."/>
            <person name="Gujja S."/>
            <person name="Hansen M."/>
            <person name="Howarth C."/>
            <person name="Imamovic A."/>
            <person name="Ireland A."/>
            <person name="Larimer J."/>
            <person name="McCowan C."/>
            <person name="Murphy C."/>
            <person name="Pearson M."/>
            <person name="Poon T.W."/>
            <person name="Priest M."/>
            <person name="Roberts A."/>
            <person name="Saif S."/>
            <person name="Shea T."/>
            <person name="Sisk P."/>
            <person name="Sykes S."/>
            <person name="Wortman J."/>
            <person name="Nusbaum C."/>
            <person name="Birren B."/>
        </authorList>
    </citation>
    <scope>NUCLEOTIDE SEQUENCE [LARGE SCALE GENOMIC DNA]</scope>
    <source>
        <strain evidence="16">A-37</strain>
    </source>
</reference>
<accession>A0A182MB45</accession>
<dbReference type="GO" id="GO:0007155">
    <property type="term" value="P:cell adhesion"/>
    <property type="evidence" value="ECO:0007669"/>
    <property type="project" value="UniProtKB-KW"/>
</dbReference>
<dbReference type="Gene3D" id="2.40.10.10">
    <property type="entry name" value="Trypsin-like serine proteases"/>
    <property type="match status" value="2"/>
</dbReference>
<organism evidence="15 16">
    <name type="scientific">Anopheles culicifacies</name>
    <dbReference type="NCBI Taxonomy" id="139723"/>
    <lineage>
        <taxon>Eukaryota</taxon>
        <taxon>Metazoa</taxon>
        <taxon>Ecdysozoa</taxon>
        <taxon>Arthropoda</taxon>
        <taxon>Hexapoda</taxon>
        <taxon>Insecta</taxon>
        <taxon>Pterygota</taxon>
        <taxon>Neoptera</taxon>
        <taxon>Endopterygota</taxon>
        <taxon>Diptera</taxon>
        <taxon>Nematocera</taxon>
        <taxon>Culicoidea</taxon>
        <taxon>Culicidae</taxon>
        <taxon>Anophelinae</taxon>
        <taxon>Anopheles</taxon>
        <taxon>culicifacies species complex</taxon>
    </lineage>
</organism>
<feature type="region of interest" description="Disordered" evidence="12">
    <location>
        <begin position="1"/>
        <end position="45"/>
    </location>
</feature>
<evidence type="ECO:0000256" key="6">
    <source>
        <dbReference type="ARBA" id="ARBA00022825"/>
    </source>
</evidence>
<dbReference type="PANTHER" id="PTHR24252">
    <property type="entry name" value="ACROSIN-RELATED"/>
    <property type="match status" value="1"/>
</dbReference>
<name>A0A182MB45_9DIPT</name>
<comment type="subcellular location">
    <subcellularLocation>
        <location evidence="1">Membrane</location>
        <topology evidence="1">Multi-pass membrane protein</topology>
    </subcellularLocation>
</comment>
<dbReference type="PANTHER" id="PTHR24252:SF7">
    <property type="entry name" value="HYALIN"/>
    <property type="match status" value="1"/>
</dbReference>
<comment type="similarity">
    <text evidence="2">Belongs to the ninjurin family.</text>
</comment>
<feature type="domain" description="Peptidase S1" evidence="14">
    <location>
        <begin position="200"/>
        <end position="375"/>
    </location>
</feature>
<dbReference type="InterPro" id="IPR001314">
    <property type="entry name" value="Peptidase_S1A"/>
</dbReference>
<keyword evidence="5" id="KW-0378">Hydrolase</keyword>
<dbReference type="SUPFAM" id="SSF50494">
    <property type="entry name" value="Trypsin-like serine proteases"/>
    <property type="match status" value="1"/>
</dbReference>
<dbReference type="PRINTS" id="PR00722">
    <property type="entry name" value="CHYMOTRYPSIN"/>
</dbReference>
<dbReference type="SMART" id="SM00020">
    <property type="entry name" value="Tryp_SPc"/>
    <property type="match status" value="1"/>
</dbReference>
<evidence type="ECO:0000256" key="12">
    <source>
        <dbReference type="SAM" id="MobiDB-lite"/>
    </source>
</evidence>
<keyword evidence="3" id="KW-0645">Protease</keyword>
<evidence type="ECO:0000256" key="10">
    <source>
        <dbReference type="ARBA" id="ARBA00023157"/>
    </source>
</evidence>